<organism evidence="3 4">
    <name type="scientific">Albugo candida</name>
    <dbReference type="NCBI Taxonomy" id="65357"/>
    <lineage>
        <taxon>Eukaryota</taxon>
        <taxon>Sar</taxon>
        <taxon>Stramenopiles</taxon>
        <taxon>Oomycota</taxon>
        <taxon>Peronosporomycetes</taxon>
        <taxon>Albuginales</taxon>
        <taxon>Albuginaceae</taxon>
        <taxon>Albugo</taxon>
    </lineage>
</organism>
<feature type="chain" id="PRO_5001531923" description="RxLR effector protein" evidence="2">
    <location>
        <begin position="20"/>
        <end position="178"/>
    </location>
</feature>
<reference evidence="3 4" key="1">
    <citation type="submission" date="2012-05" db="EMBL/GenBank/DDBJ databases">
        <title>Recombination and specialization in a pathogen metapopulation.</title>
        <authorList>
            <person name="Gardiner A."/>
            <person name="Kemen E."/>
            <person name="Schultz-Larsen T."/>
            <person name="MacLean D."/>
            <person name="Van Oosterhout C."/>
            <person name="Jones J.D.G."/>
        </authorList>
    </citation>
    <scope>NUCLEOTIDE SEQUENCE [LARGE SCALE GENOMIC DNA]</scope>
    <source>
        <strain evidence="3 4">Ac Nc2</strain>
    </source>
</reference>
<accession>A0A024FVE4</accession>
<proteinExistence type="predicted"/>
<keyword evidence="2" id="KW-0732">Signal</keyword>
<feature type="compositionally biased region" description="Polar residues" evidence="1">
    <location>
        <begin position="155"/>
        <end position="169"/>
    </location>
</feature>
<feature type="region of interest" description="Disordered" evidence="1">
    <location>
        <begin position="71"/>
        <end position="178"/>
    </location>
</feature>
<dbReference type="AlphaFoldDB" id="A0A024FVE4"/>
<feature type="compositionally biased region" description="Polar residues" evidence="1">
    <location>
        <begin position="95"/>
        <end position="105"/>
    </location>
</feature>
<feature type="signal peptide" evidence="2">
    <location>
        <begin position="1"/>
        <end position="19"/>
    </location>
</feature>
<evidence type="ECO:0000313" key="3">
    <source>
        <dbReference type="EMBL" id="CCI11095.1"/>
    </source>
</evidence>
<protein>
    <recommendedName>
        <fullName evidence="5">RxLR effector protein</fullName>
    </recommendedName>
</protein>
<comment type="caution">
    <text evidence="3">The sequence shown here is derived from an EMBL/GenBank/DDBJ whole genome shotgun (WGS) entry which is preliminary data.</text>
</comment>
<evidence type="ECO:0000256" key="2">
    <source>
        <dbReference type="SAM" id="SignalP"/>
    </source>
</evidence>
<evidence type="ECO:0000313" key="4">
    <source>
        <dbReference type="Proteomes" id="UP000053237"/>
    </source>
</evidence>
<feature type="compositionally biased region" description="Polar residues" evidence="1">
    <location>
        <begin position="71"/>
        <end position="81"/>
    </location>
</feature>
<dbReference type="Proteomes" id="UP000053237">
    <property type="component" value="Unassembled WGS sequence"/>
</dbReference>
<feature type="compositionally biased region" description="Basic and acidic residues" evidence="1">
    <location>
        <begin position="128"/>
        <end position="140"/>
    </location>
</feature>
<dbReference type="InParanoid" id="A0A024FVE4"/>
<evidence type="ECO:0000256" key="1">
    <source>
        <dbReference type="SAM" id="MobiDB-lite"/>
    </source>
</evidence>
<dbReference type="EMBL" id="CAIX01000547">
    <property type="protein sequence ID" value="CCI11095.1"/>
    <property type="molecule type" value="Genomic_DNA"/>
</dbReference>
<evidence type="ECO:0008006" key="5">
    <source>
        <dbReference type="Google" id="ProtNLM"/>
    </source>
</evidence>
<keyword evidence="4" id="KW-1185">Reference proteome</keyword>
<gene>
    <name evidence="3" type="ORF">BN9_123720</name>
</gene>
<sequence length="178" mass="18933">MVGFIHVAVCGLLTTSVESATTRIGGTHSVATNADTAGMNEIEETQRATLKKKLDATANCKLGKVERDVQSHYQTTSTGSRSLMHFMEPRGSDNLRATSSENGSISKPIRPLSGRQHRMLASNPPNEDASKGSSRGDKSRSTTGRKKVSFATADAGSSNENSMTSTQGTKFPAGTLWL</sequence>
<name>A0A024FVE4_9STRA</name>